<dbReference type="EMBL" id="CASHTH010000356">
    <property type="protein sequence ID" value="CAI7999130.1"/>
    <property type="molecule type" value="Genomic_DNA"/>
</dbReference>
<reference evidence="1" key="1">
    <citation type="submission" date="2023-03" db="EMBL/GenBank/DDBJ databases">
        <authorList>
            <person name="Steffen K."/>
            <person name="Cardenas P."/>
        </authorList>
    </citation>
    <scope>NUCLEOTIDE SEQUENCE</scope>
</reference>
<comment type="caution">
    <text evidence="1">The sequence shown here is derived from an EMBL/GenBank/DDBJ whole genome shotgun (WGS) entry which is preliminary data.</text>
</comment>
<evidence type="ECO:0000313" key="2">
    <source>
        <dbReference type="Proteomes" id="UP001174909"/>
    </source>
</evidence>
<organism evidence="1 2">
    <name type="scientific">Geodia barretti</name>
    <name type="common">Barrett's horny sponge</name>
    <dbReference type="NCBI Taxonomy" id="519541"/>
    <lineage>
        <taxon>Eukaryota</taxon>
        <taxon>Metazoa</taxon>
        <taxon>Porifera</taxon>
        <taxon>Demospongiae</taxon>
        <taxon>Heteroscleromorpha</taxon>
        <taxon>Tetractinellida</taxon>
        <taxon>Astrophorina</taxon>
        <taxon>Geodiidae</taxon>
        <taxon>Geodia</taxon>
    </lineage>
</organism>
<proteinExistence type="predicted"/>
<sequence>MKGLCEHPDQRASERTFELLQTVRTDAHGCWSLLEEGRGADVSATAWPVLLTANSSSSCSQSTHRQGRRLDGEITDSDEPIALAAFGLIHVGVSLPCPPTVRQSLLETPTAVGQLEKLQTLMRQANRIVAEQVEQTRRSRGRAC</sequence>
<protein>
    <submittedName>
        <fullName evidence="1">Uncharacterized protein</fullName>
    </submittedName>
</protein>
<gene>
    <name evidence="1" type="ORF">GBAR_LOCUS2615</name>
</gene>
<dbReference type="Proteomes" id="UP001174909">
    <property type="component" value="Unassembled WGS sequence"/>
</dbReference>
<dbReference type="AlphaFoldDB" id="A0AA35R079"/>
<keyword evidence="2" id="KW-1185">Reference proteome</keyword>
<accession>A0AA35R079</accession>
<evidence type="ECO:0000313" key="1">
    <source>
        <dbReference type="EMBL" id="CAI7999130.1"/>
    </source>
</evidence>
<name>A0AA35R079_GEOBA</name>